<dbReference type="InterPro" id="IPR000192">
    <property type="entry name" value="Aminotrans_V_dom"/>
</dbReference>
<dbReference type="PANTHER" id="PTHR43586:SF15">
    <property type="entry name" value="BLR3095 PROTEIN"/>
    <property type="match status" value="1"/>
</dbReference>
<keyword evidence="2" id="KW-0032">Aminotransferase</keyword>
<dbReference type="GO" id="GO:0008483">
    <property type="term" value="F:transaminase activity"/>
    <property type="evidence" value="ECO:0007669"/>
    <property type="project" value="UniProtKB-KW"/>
</dbReference>
<dbReference type="InterPro" id="IPR015424">
    <property type="entry name" value="PyrdxlP-dep_Trfase"/>
</dbReference>
<comment type="caution">
    <text evidence="2">The sequence shown here is derived from an EMBL/GenBank/DDBJ whole genome shotgun (WGS) entry which is preliminary data.</text>
</comment>
<dbReference type="SUPFAM" id="SSF53383">
    <property type="entry name" value="PLP-dependent transferases"/>
    <property type="match status" value="1"/>
</dbReference>
<reference evidence="2" key="1">
    <citation type="submission" date="2023-04" db="EMBL/GenBank/DDBJ databases">
        <title>Comparative genomic analysis of Cohnella hashimotonis sp. nov., isolated from the International Space Station.</title>
        <authorList>
            <person name="Venkateswaran K."/>
            <person name="Simpson A."/>
        </authorList>
    </citation>
    <scope>NUCLEOTIDE SEQUENCE</scope>
    <source>
        <strain evidence="2">F6_2S_P_1</strain>
    </source>
</reference>
<accession>A0ABT6TB24</accession>
<name>A0ABT6TB24_9BACL</name>
<proteinExistence type="predicted"/>
<feature type="domain" description="Aminotransferase class V" evidence="1">
    <location>
        <begin position="32"/>
        <end position="364"/>
    </location>
</feature>
<keyword evidence="2" id="KW-0808">Transferase</keyword>
<sequence length="375" mass="41642">MESLLNKQLFIGMEQCAWFYSGAETPPLKGSMDAINDYMTRRSEGPAGRENNAAIEASCKANLALLLGGKPDHISFLSNSSEIISTIAGAVAFRPGDNVVVNRLEFPSGVLPWLVLQDRGIEVRFVEHANWRVTPDDIMAEVDDRTRLVITSHVSYLSGARLDYRALYQRLKETDTLLLLDATQSLGAVPVDMNETDFLVCSSYKWLLGIHGIGILGVNPVRLEAFMPRSVGWRSVTDMFAPIRRSSYEFHRDAKRFETGYPSYPTIYALNYSTKLLLDTGIERIENHILRLGDELIGKLEAMGFTIITPQEPQLRAGNVCVASDRGEAVSEYLQKQGIYLWGGDGRFRASIHSFNDSADVDRLIGALSGARETA</sequence>
<evidence type="ECO:0000313" key="3">
    <source>
        <dbReference type="Proteomes" id="UP001161691"/>
    </source>
</evidence>
<evidence type="ECO:0000259" key="1">
    <source>
        <dbReference type="Pfam" id="PF00266"/>
    </source>
</evidence>
<organism evidence="2 3">
    <name type="scientific">Cohnella hashimotonis</name>
    <dbReference type="NCBI Taxonomy" id="2826895"/>
    <lineage>
        <taxon>Bacteria</taxon>
        <taxon>Bacillati</taxon>
        <taxon>Bacillota</taxon>
        <taxon>Bacilli</taxon>
        <taxon>Bacillales</taxon>
        <taxon>Paenibacillaceae</taxon>
        <taxon>Cohnella</taxon>
    </lineage>
</organism>
<dbReference type="Proteomes" id="UP001161691">
    <property type="component" value="Unassembled WGS sequence"/>
</dbReference>
<evidence type="ECO:0000313" key="2">
    <source>
        <dbReference type="EMBL" id="MDI4644036.1"/>
    </source>
</evidence>
<dbReference type="PANTHER" id="PTHR43586">
    <property type="entry name" value="CYSTEINE DESULFURASE"/>
    <property type="match status" value="1"/>
</dbReference>
<keyword evidence="3" id="KW-1185">Reference proteome</keyword>
<dbReference type="RefSeq" id="WP_282907067.1">
    <property type="nucleotide sequence ID" value="NZ_JAGRPV010000001.1"/>
</dbReference>
<dbReference type="InterPro" id="IPR015421">
    <property type="entry name" value="PyrdxlP-dep_Trfase_major"/>
</dbReference>
<dbReference type="Gene3D" id="3.40.640.10">
    <property type="entry name" value="Type I PLP-dependent aspartate aminotransferase-like (Major domain)"/>
    <property type="match status" value="1"/>
</dbReference>
<dbReference type="Pfam" id="PF00266">
    <property type="entry name" value="Aminotran_5"/>
    <property type="match status" value="1"/>
</dbReference>
<dbReference type="EMBL" id="JAGRPV010000001">
    <property type="protein sequence ID" value="MDI4644036.1"/>
    <property type="molecule type" value="Genomic_DNA"/>
</dbReference>
<dbReference type="Gene3D" id="3.90.1150.10">
    <property type="entry name" value="Aspartate Aminotransferase, domain 1"/>
    <property type="match status" value="1"/>
</dbReference>
<dbReference type="InterPro" id="IPR015422">
    <property type="entry name" value="PyrdxlP-dep_Trfase_small"/>
</dbReference>
<gene>
    <name evidence="2" type="ORF">KB449_03650</name>
</gene>
<protein>
    <submittedName>
        <fullName evidence="2">Aminotransferase class V-fold PLP-dependent enzyme</fullName>
    </submittedName>
</protein>